<dbReference type="AlphaFoldDB" id="A0A0E9VPT9"/>
<name>A0A0E9VPT9_ANGAN</name>
<protein>
    <submittedName>
        <fullName evidence="1">Uncharacterized protein</fullName>
    </submittedName>
</protein>
<evidence type="ECO:0000313" key="1">
    <source>
        <dbReference type="EMBL" id="JAH79375.1"/>
    </source>
</evidence>
<proteinExistence type="predicted"/>
<reference evidence="1" key="2">
    <citation type="journal article" date="2015" name="Fish Shellfish Immunol.">
        <title>Early steps in the European eel (Anguilla anguilla)-Vibrio vulnificus interaction in the gills: Role of the RtxA13 toxin.</title>
        <authorList>
            <person name="Callol A."/>
            <person name="Pajuelo D."/>
            <person name="Ebbesson L."/>
            <person name="Teles M."/>
            <person name="MacKenzie S."/>
            <person name="Amaro C."/>
        </authorList>
    </citation>
    <scope>NUCLEOTIDE SEQUENCE</scope>
</reference>
<accession>A0A0E9VPT9</accession>
<sequence length="18" mass="2203">MLGHADRVRFKELYKTHT</sequence>
<organism evidence="1">
    <name type="scientific">Anguilla anguilla</name>
    <name type="common">European freshwater eel</name>
    <name type="synonym">Muraena anguilla</name>
    <dbReference type="NCBI Taxonomy" id="7936"/>
    <lineage>
        <taxon>Eukaryota</taxon>
        <taxon>Metazoa</taxon>
        <taxon>Chordata</taxon>
        <taxon>Craniata</taxon>
        <taxon>Vertebrata</taxon>
        <taxon>Euteleostomi</taxon>
        <taxon>Actinopterygii</taxon>
        <taxon>Neopterygii</taxon>
        <taxon>Teleostei</taxon>
        <taxon>Anguilliformes</taxon>
        <taxon>Anguillidae</taxon>
        <taxon>Anguilla</taxon>
    </lineage>
</organism>
<dbReference type="EMBL" id="GBXM01029202">
    <property type="protein sequence ID" value="JAH79375.1"/>
    <property type="molecule type" value="Transcribed_RNA"/>
</dbReference>
<reference evidence="1" key="1">
    <citation type="submission" date="2014-11" db="EMBL/GenBank/DDBJ databases">
        <authorList>
            <person name="Amaro Gonzalez C."/>
        </authorList>
    </citation>
    <scope>NUCLEOTIDE SEQUENCE</scope>
</reference>